<evidence type="ECO:0000259" key="2">
    <source>
        <dbReference type="Pfam" id="PF00582"/>
    </source>
</evidence>
<proteinExistence type="inferred from homology"/>
<dbReference type="PANTHER" id="PTHR46268">
    <property type="entry name" value="STRESS RESPONSE PROTEIN NHAX"/>
    <property type="match status" value="1"/>
</dbReference>
<gene>
    <name evidence="3" type="ORF">MPLG2_2526</name>
</gene>
<dbReference type="SUPFAM" id="SSF52402">
    <property type="entry name" value="Adenine nucleotide alpha hydrolases-like"/>
    <property type="match status" value="1"/>
</dbReference>
<reference evidence="3 4" key="1">
    <citation type="submission" date="2018-02" db="EMBL/GenBank/DDBJ databases">
        <authorList>
            <person name="Cohen D.B."/>
            <person name="Kent A.D."/>
        </authorList>
    </citation>
    <scope>NUCLEOTIDE SEQUENCE [LARGE SCALE GENOMIC DNA]</scope>
    <source>
        <strain evidence="3">1</strain>
    </source>
</reference>
<dbReference type="PRINTS" id="PR01438">
    <property type="entry name" value="UNVRSLSTRESS"/>
</dbReference>
<dbReference type="InterPro" id="IPR014729">
    <property type="entry name" value="Rossmann-like_a/b/a_fold"/>
</dbReference>
<dbReference type="Proteomes" id="UP000238164">
    <property type="component" value="Chromosome 1"/>
</dbReference>
<dbReference type="Pfam" id="PF00582">
    <property type="entry name" value="Usp"/>
    <property type="match status" value="1"/>
</dbReference>
<dbReference type="InterPro" id="IPR006015">
    <property type="entry name" value="Universal_stress_UspA"/>
</dbReference>
<evidence type="ECO:0000313" key="4">
    <source>
        <dbReference type="Proteomes" id="UP000238164"/>
    </source>
</evidence>
<keyword evidence="4" id="KW-1185">Reference proteome</keyword>
<dbReference type="OrthoDB" id="3427787at2"/>
<comment type="similarity">
    <text evidence="1">Belongs to the universal stress protein A family.</text>
</comment>
<dbReference type="PANTHER" id="PTHR46268:SF6">
    <property type="entry name" value="UNIVERSAL STRESS PROTEIN UP12"/>
    <property type="match status" value="1"/>
</dbReference>
<dbReference type="Gene3D" id="3.40.50.620">
    <property type="entry name" value="HUPs"/>
    <property type="match status" value="1"/>
</dbReference>
<feature type="domain" description="UspA" evidence="2">
    <location>
        <begin position="6"/>
        <end position="151"/>
    </location>
</feature>
<evidence type="ECO:0000256" key="1">
    <source>
        <dbReference type="ARBA" id="ARBA00008791"/>
    </source>
</evidence>
<dbReference type="InterPro" id="IPR006016">
    <property type="entry name" value="UspA"/>
</dbReference>
<evidence type="ECO:0000313" key="3">
    <source>
        <dbReference type="EMBL" id="SPD87556.1"/>
    </source>
</evidence>
<dbReference type="CDD" id="cd00293">
    <property type="entry name" value="USP-like"/>
    <property type="match status" value="1"/>
</dbReference>
<dbReference type="KEGG" id="mgg:MPLG2_2526"/>
<dbReference type="AlphaFoldDB" id="A0A2N9JIE5"/>
<accession>A0A2N9JIE5</accession>
<name>A0A2N9JIE5_9ACTN</name>
<dbReference type="RefSeq" id="WP_105186261.1">
    <property type="nucleotide sequence ID" value="NZ_BAAAGO010000031.1"/>
</dbReference>
<organism evidence="3 4">
    <name type="scientific">Micropruina glycogenica</name>
    <dbReference type="NCBI Taxonomy" id="75385"/>
    <lineage>
        <taxon>Bacteria</taxon>
        <taxon>Bacillati</taxon>
        <taxon>Actinomycetota</taxon>
        <taxon>Actinomycetes</taxon>
        <taxon>Propionibacteriales</taxon>
        <taxon>Nocardioidaceae</taxon>
        <taxon>Micropruina</taxon>
    </lineage>
</organism>
<sequence length="167" mass="17335">MTMKDYRTIVVGTDGSALAEPTVGRAAWLAKHDDADLVIVCAYSTLSRRDEAKNVATLGGDSRTGQVLGRTAAGQALSTAVQVAADEGATVTGALLVDGEAAEALIDVADDHGAELIVLGAVRDTSLATRLLGSTAEEVTRRVSCDVLIVRPELGETEFEVPEDPSL</sequence>
<protein>
    <recommendedName>
        <fullName evidence="2">UspA domain-containing protein</fullName>
    </recommendedName>
</protein>
<dbReference type="EMBL" id="LT985188">
    <property type="protein sequence ID" value="SPD87556.1"/>
    <property type="molecule type" value="Genomic_DNA"/>
</dbReference>